<dbReference type="InterPro" id="IPR017853">
    <property type="entry name" value="GH"/>
</dbReference>
<dbReference type="SUPFAM" id="SSF51445">
    <property type="entry name" value="(Trans)glycosidases"/>
    <property type="match status" value="1"/>
</dbReference>
<proteinExistence type="predicted"/>
<dbReference type="InterPro" id="IPR019563">
    <property type="entry name" value="GH97_catalytic"/>
</dbReference>
<dbReference type="GO" id="GO:0030246">
    <property type="term" value="F:carbohydrate binding"/>
    <property type="evidence" value="ECO:0007669"/>
    <property type="project" value="InterPro"/>
</dbReference>
<feature type="region of interest" description="Disordered" evidence="3">
    <location>
        <begin position="1"/>
        <end position="22"/>
    </location>
</feature>
<dbReference type="Gene3D" id="2.10.10.20">
    <property type="entry name" value="Carbohydrate-binding module superfamily 5/12"/>
    <property type="match status" value="2"/>
</dbReference>
<keyword evidence="7" id="KW-1185">Reference proteome</keyword>
<feature type="coiled-coil region" evidence="2">
    <location>
        <begin position="956"/>
        <end position="990"/>
    </location>
</feature>
<dbReference type="EMBL" id="JACGWV010000001">
    <property type="protein sequence ID" value="MBA8807575.1"/>
    <property type="molecule type" value="Genomic_DNA"/>
</dbReference>
<keyword evidence="4" id="KW-0732">Signal</keyword>
<feature type="domain" description="CBM6" evidence="5">
    <location>
        <begin position="994"/>
        <end position="1127"/>
    </location>
</feature>
<dbReference type="SMART" id="SM00495">
    <property type="entry name" value="ChtBD3"/>
    <property type="match status" value="2"/>
</dbReference>
<dbReference type="InterPro" id="IPR036573">
    <property type="entry name" value="CBM_sf_5/12"/>
</dbReference>
<dbReference type="InterPro" id="IPR029483">
    <property type="entry name" value="GH97_C"/>
</dbReference>
<dbReference type="InterPro" id="IPR052720">
    <property type="entry name" value="Glycosyl_hydrolase_97"/>
</dbReference>
<feature type="chain" id="PRO_5030845183" description="CBM6 domain-containing protein" evidence="4">
    <location>
        <begin position="42"/>
        <end position="1233"/>
    </location>
</feature>
<dbReference type="AlphaFoldDB" id="A0A7W3J7D0"/>
<dbReference type="InterPro" id="IPR014718">
    <property type="entry name" value="GH-type_carb-bd"/>
</dbReference>
<evidence type="ECO:0000313" key="7">
    <source>
        <dbReference type="Proteomes" id="UP000540568"/>
    </source>
</evidence>
<dbReference type="GO" id="GO:0005576">
    <property type="term" value="C:extracellular region"/>
    <property type="evidence" value="ECO:0007669"/>
    <property type="project" value="InterPro"/>
</dbReference>
<dbReference type="InterPro" id="IPR003610">
    <property type="entry name" value="CBM5/12"/>
</dbReference>
<accession>A0A7W3J7D0</accession>
<feature type="signal peptide" evidence="4">
    <location>
        <begin position="1"/>
        <end position="41"/>
    </location>
</feature>
<keyword evidence="2" id="KW-0175">Coiled coil</keyword>
<keyword evidence="1" id="KW-0378">Hydrolase</keyword>
<evidence type="ECO:0000256" key="3">
    <source>
        <dbReference type="SAM" id="MobiDB-lite"/>
    </source>
</evidence>
<dbReference type="InterPro" id="IPR013785">
    <property type="entry name" value="Aldolase_TIM"/>
</dbReference>
<dbReference type="Proteomes" id="UP000540568">
    <property type="component" value="Unassembled WGS sequence"/>
</dbReference>
<organism evidence="6 7">
    <name type="scientific">Promicromonospora sukumoe</name>
    <dbReference type="NCBI Taxonomy" id="88382"/>
    <lineage>
        <taxon>Bacteria</taxon>
        <taxon>Bacillati</taxon>
        <taxon>Actinomycetota</taxon>
        <taxon>Actinomycetes</taxon>
        <taxon>Micrococcales</taxon>
        <taxon>Promicromonosporaceae</taxon>
        <taxon>Promicromonospora</taxon>
    </lineage>
</organism>
<dbReference type="PANTHER" id="PTHR35803:SF1">
    <property type="entry name" value="GLUCAN 1,4-ALPHA-GLUCOSIDASE SUSB"/>
    <property type="match status" value="1"/>
</dbReference>
<evidence type="ECO:0000256" key="1">
    <source>
        <dbReference type="ARBA" id="ARBA00022801"/>
    </source>
</evidence>
<dbReference type="Pfam" id="PF14508">
    <property type="entry name" value="GH97_N"/>
    <property type="match status" value="1"/>
</dbReference>
<dbReference type="InterPro" id="IPR008979">
    <property type="entry name" value="Galactose-bd-like_sf"/>
</dbReference>
<feature type="region of interest" description="Disordered" evidence="3">
    <location>
        <begin position="49"/>
        <end position="68"/>
    </location>
</feature>
<feature type="compositionally biased region" description="Polar residues" evidence="3">
    <location>
        <begin position="52"/>
        <end position="68"/>
    </location>
</feature>
<dbReference type="Gene3D" id="2.60.120.260">
    <property type="entry name" value="Galactose-binding domain-like"/>
    <property type="match status" value="1"/>
</dbReference>
<dbReference type="Pfam" id="PF14509">
    <property type="entry name" value="GH97_C"/>
    <property type="match status" value="1"/>
</dbReference>
<reference evidence="6 7" key="1">
    <citation type="submission" date="2020-07" db="EMBL/GenBank/DDBJ databases">
        <title>Sequencing the genomes of 1000 actinobacteria strains.</title>
        <authorList>
            <person name="Klenk H.-P."/>
        </authorList>
    </citation>
    <scope>NUCLEOTIDE SEQUENCE [LARGE SCALE GENOMIC DNA]</scope>
    <source>
        <strain evidence="6 7">DSM 44121</strain>
    </source>
</reference>
<dbReference type="GO" id="GO:0004553">
    <property type="term" value="F:hydrolase activity, hydrolyzing O-glycosyl compounds"/>
    <property type="evidence" value="ECO:0007669"/>
    <property type="project" value="InterPro"/>
</dbReference>
<comment type="caution">
    <text evidence="6">The sequence shown here is derived from an EMBL/GenBank/DDBJ whole genome shotgun (WGS) entry which is preliminary data.</text>
</comment>
<sequence>MHLPSGNRTSGRPGGVRRRRHAPAAATTALALLVPALVATASPAAGAPASAQEASTQQAGTLDGYTVSSPDRSIEAGVDVVDGRLTYEVVRDGTTSVVAPSGLGLKLRQPAVDLTTGLSIEATERSVVDETWTPAWGNDAQVRNHANELTVHAVHEASGVELDVVFRVFDDGVGFRYVFPEQDALGDGVVVSGESTQFALPADLTAYSIPAGTRWSADEQHYRTQPLPDVASAQTPITMSRADGLFLAVHEAALIDFPSMTVVRGATPGTLVSDLIALPNGDKAVIDVDADGFATPWRTLTVGRTAGDLAASHLIENLNAPCAICDVDSDDDGAADTTDWIDPGTYVGVWWELQRRDTTWNAGPKHGATTARIKEYVDLAVESGAKYVLAEGWNQNAGGEWKGQDFVTPQADVDIDEVLAYAKENGVGFMAHNETRGYVDYYDAHMDEIFDQYQEWGIHALKTGYATRFELGGVNRSHYDQEAVKHYQRVIESAARHEISVNAHEAIKPTGLSRTYPNMMTGEGVAGMEQHNYMGASGNPPEQATILPFTRWMGGPADYTPGVLAVTWDPANLKTRVQTTTTGQLALYPTFSSPLQMLADTPENYAEHAEAFEYLKDMPTAWDESHVLDAVLGDHTVTARRSGDTWYLGSVTDENDRTVRVPLTFLDEGTTYVADVYADAGDASWKGNPTAVEVTHSLVDAADTIEASMVGGGGHAVKLRPATPEDVAELPDYATGTFTLEGTPEVAYEPTAGTVTVTATVRNDGTTAGQARIAVDGATVDGAAGRVGGGQTRTFTFTVAADDVDYRTANRLAVVGADGKPGAPVSVALLPRPDRTLLDLLDDEARNLDPARAALMTQRAEAALETGRGDDFAAVRRAMQAVRHAVLTSSVEAVPPGVADEIDAVVEPYLGTAAGLFGILGLIRDAEHASAIDARTAVGLRKPAAEAVAHARSGDAEAMDEALGDLARQVEAAEGDAQTLARLLAAVEAQHEEQVSEAETGTLLGGARTNAEHPGYTGTGFVRDLTKAGAGVRFAYEAAAPTTVELSFRYANGMVVAPLDRRLSVSVDDGAAQPVSFPNLGQGADRWRIWDYSPGVLVTLPAGRHEILLHHTAADTGNINLDHLRITAQPGVLTEPAADAWGARTIYTAGDLVAHDGALWQASWWTQNQTPGASAYGPWKEIAETYDGTAVWTASRIFDTGDVVEHDGTRYEAKWWTRNQAPGDRHGPWKEIG</sequence>
<dbReference type="PROSITE" id="PS51175">
    <property type="entry name" value="CBM6"/>
    <property type="match status" value="1"/>
</dbReference>
<evidence type="ECO:0000259" key="5">
    <source>
        <dbReference type="PROSITE" id="PS51175"/>
    </source>
</evidence>
<dbReference type="RefSeq" id="WP_182615122.1">
    <property type="nucleotide sequence ID" value="NZ_BAAATF010000007.1"/>
</dbReference>
<dbReference type="CDD" id="cd12215">
    <property type="entry name" value="ChiC_BD"/>
    <property type="match status" value="2"/>
</dbReference>
<dbReference type="InterPro" id="IPR029486">
    <property type="entry name" value="GH97_N"/>
</dbReference>
<dbReference type="PANTHER" id="PTHR35803">
    <property type="entry name" value="GLUCAN 1,4-ALPHA-GLUCOSIDASE SUSB-RELATED"/>
    <property type="match status" value="1"/>
</dbReference>
<evidence type="ECO:0000256" key="4">
    <source>
        <dbReference type="SAM" id="SignalP"/>
    </source>
</evidence>
<dbReference type="Pfam" id="PF02839">
    <property type="entry name" value="CBM_5_12"/>
    <property type="match status" value="2"/>
</dbReference>
<dbReference type="GO" id="GO:0005975">
    <property type="term" value="P:carbohydrate metabolic process"/>
    <property type="evidence" value="ECO:0007669"/>
    <property type="project" value="InterPro"/>
</dbReference>
<protein>
    <recommendedName>
        <fullName evidence="5">CBM6 domain-containing protein</fullName>
    </recommendedName>
</protein>
<dbReference type="SUPFAM" id="SSF51055">
    <property type="entry name" value="Carbohydrate binding domain"/>
    <property type="match status" value="2"/>
</dbReference>
<dbReference type="InterPro" id="IPR005084">
    <property type="entry name" value="CBM6"/>
</dbReference>
<dbReference type="Gene3D" id="2.70.98.10">
    <property type="match status" value="1"/>
</dbReference>
<evidence type="ECO:0000313" key="6">
    <source>
        <dbReference type="EMBL" id="MBA8807575.1"/>
    </source>
</evidence>
<dbReference type="SUPFAM" id="SSF49785">
    <property type="entry name" value="Galactose-binding domain-like"/>
    <property type="match status" value="1"/>
</dbReference>
<dbReference type="Gene3D" id="3.20.20.70">
    <property type="entry name" value="Aldolase class I"/>
    <property type="match status" value="1"/>
</dbReference>
<evidence type="ECO:0000256" key="2">
    <source>
        <dbReference type="SAM" id="Coils"/>
    </source>
</evidence>
<gene>
    <name evidence="6" type="ORF">FHX71_001517</name>
</gene>
<dbReference type="Pfam" id="PF10566">
    <property type="entry name" value="Glyco_hydro_97"/>
    <property type="match status" value="1"/>
</dbReference>
<name>A0A7W3J7D0_9MICO</name>